<organism evidence="12 13">
    <name type="scientific">Akkermansia muciniphila</name>
    <dbReference type="NCBI Taxonomy" id="239935"/>
    <lineage>
        <taxon>Bacteria</taxon>
        <taxon>Pseudomonadati</taxon>
        <taxon>Verrucomicrobiota</taxon>
        <taxon>Verrucomicrobiia</taxon>
        <taxon>Verrucomicrobiales</taxon>
        <taxon>Akkermansiaceae</taxon>
        <taxon>Akkermansia</taxon>
    </lineage>
</organism>
<keyword evidence="7 10" id="KW-0418">Kinase</keyword>
<feature type="binding site" evidence="10">
    <location>
        <position position="277"/>
    </location>
    <ligand>
        <name>substrate</name>
        <note>ligand shared between dimeric partners</note>
    </ligand>
</feature>
<dbReference type="GO" id="GO:0048029">
    <property type="term" value="F:monosaccharide binding"/>
    <property type="evidence" value="ECO:0007669"/>
    <property type="project" value="TreeGrafter"/>
</dbReference>
<evidence type="ECO:0000313" key="13">
    <source>
        <dbReference type="Proteomes" id="UP000236000"/>
    </source>
</evidence>
<dbReference type="Gene3D" id="3.40.50.460">
    <property type="entry name" value="Phosphofructokinase domain"/>
    <property type="match status" value="1"/>
</dbReference>
<dbReference type="EC" id="2.7.1.11" evidence="10"/>
<dbReference type="GO" id="GO:0016208">
    <property type="term" value="F:AMP binding"/>
    <property type="evidence" value="ECO:0007669"/>
    <property type="project" value="TreeGrafter"/>
</dbReference>
<dbReference type="HAMAP" id="MF_01976">
    <property type="entry name" value="Phosphofructokinase_III"/>
    <property type="match status" value="1"/>
</dbReference>
<evidence type="ECO:0000256" key="6">
    <source>
        <dbReference type="ARBA" id="ARBA00022723"/>
    </source>
</evidence>
<feature type="binding site" description="in other chain" evidence="10">
    <location>
        <begin position="183"/>
        <end position="185"/>
    </location>
    <ligand>
        <name>substrate</name>
        <note>ligand shared between dimeric partners</note>
    </ligand>
</feature>
<dbReference type="InterPro" id="IPR022953">
    <property type="entry name" value="ATP_PFK"/>
</dbReference>
<feature type="active site" description="Proton acceptor" evidence="10">
    <location>
        <position position="141"/>
    </location>
</feature>
<keyword evidence="10" id="KW-0547">Nucleotide-binding</keyword>
<dbReference type="GO" id="GO:0070095">
    <property type="term" value="F:fructose-6-phosphate binding"/>
    <property type="evidence" value="ECO:0007669"/>
    <property type="project" value="TreeGrafter"/>
</dbReference>
<keyword evidence="6 10" id="KW-0479">Metal-binding</keyword>
<sequence length="359" mass="37907">MNIGVLNSGGDSPGLNAVIEGVVGAASRRGWNVVGFYDGFEGLLSTEDDERFEWLTPAGCRGLRARGGTILGTVNKGNFAIKVGVDQKGAIEPAVLEKTKATIRRLGLDALIVVGGDGSQSTALLLSEIGLPVVGVPKTIDNDLGATDVTFGFYSAVSIVSESLDRLETTANAHQRMMVVEVMGRHAGWIALEGGIAGSADVILLPEIPFSIENVVECIKARKAAGQREILVVVSEGARLADELVLLDEKTQGEVRLGGIGKVISKKLEEATGIETRSCVLGHIQRGGSPCAYDRILGVRFGSYAVELVEKGKFSCMVALRGTKMTAVPIEEAVKTLKLVDPDCQLVRTARDLGVCFGD</sequence>
<feature type="domain" description="Phosphofructokinase" evidence="11">
    <location>
        <begin position="2"/>
        <end position="309"/>
    </location>
</feature>
<dbReference type="RefSeq" id="WP_102714507.1">
    <property type="nucleotide sequence ID" value="NZ_CABMLK010000001.1"/>
</dbReference>
<dbReference type="Gene3D" id="3.40.50.450">
    <property type="match status" value="1"/>
</dbReference>
<reference evidence="12 13" key="1">
    <citation type="journal article" date="2017" name="BMC Genomics">
        <title>Genome sequencing of 39 Akkermansia muciniphila isolates reveals its population structure, genomic and functional diverisity, and global distribution in mammalian gut microbiotas.</title>
        <authorList>
            <person name="Guo X."/>
            <person name="Li S."/>
            <person name="Zhang J."/>
            <person name="Wu F."/>
            <person name="Li X."/>
            <person name="Wu D."/>
            <person name="Zhang M."/>
            <person name="Ou Z."/>
            <person name="Jie Z."/>
            <person name="Yan Q."/>
            <person name="Li P."/>
            <person name="Yi J."/>
            <person name="Peng Y."/>
        </authorList>
    </citation>
    <scope>NUCLEOTIDE SEQUENCE [LARGE SCALE GENOMIC DNA]</scope>
    <source>
        <strain evidence="12 13">GP24</strain>
    </source>
</reference>
<name>A0A2N8HD08_9BACT</name>
<evidence type="ECO:0000256" key="3">
    <source>
        <dbReference type="ARBA" id="ARBA00004679"/>
    </source>
</evidence>
<dbReference type="NCBIfam" id="NF002872">
    <property type="entry name" value="PRK03202.1"/>
    <property type="match status" value="1"/>
</dbReference>
<feature type="binding site" description="in other chain" evidence="10">
    <location>
        <begin position="139"/>
        <end position="141"/>
    </location>
    <ligand>
        <name>substrate</name>
        <note>ligand shared between dimeric partners</note>
    </ligand>
</feature>
<feature type="binding site" evidence="10">
    <location>
        <begin position="116"/>
        <end position="119"/>
    </location>
    <ligand>
        <name>ATP</name>
        <dbReference type="ChEBI" id="CHEBI:30616"/>
    </ligand>
</feature>
<evidence type="ECO:0000256" key="10">
    <source>
        <dbReference type="HAMAP-Rule" id="MF_01976"/>
    </source>
</evidence>
<feature type="binding site" evidence="10">
    <location>
        <position position="117"/>
    </location>
    <ligand>
        <name>Mg(2+)</name>
        <dbReference type="ChEBI" id="CHEBI:18420"/>
        <note>catalytic</note>
    </ligand>
</feature>
<comment type="cofactor">
    <cofactor evidence="1 10">
        <name>Mg(2+)</name>
        <dbReference type="ChEBI" id="CHEBI:18420"/>
    </cofactor>
</comment>
<dbReference type="PROSITE" id="PS00433">
    <property type="entry name" value="PHOSPHOFRUCTOKINASE"/>
    <property type="match status" value="1"/>
</dbReference>
<keyword evidence="8 10" id="KW-0460">Magnesium</keyword>
<dbReference type="InterPro" id="IPR000023">
    <property type="entry name" value="Phosphofructokinase_dom"/>
</dbReference>
<feature type="site" description="Important for substrate specificity; cannot use PPi as phosphoryl donor" evidence="10">
    <location>
        <position position="118"/>
    </location>
</feature>
<dbReference type="InterPro" id="IPR015912">
    <property type="entry name" value="Phosphofructokinase_CS"/>
</dbReference>
<dbReference type="GO" id="GO:0047334">
    <property type="term" value="F:diphosphate-fructose-6-phosphate 1-phosphotransferase activity"/>
    <property type="evidence" value="ECO:0007669"/>
    <property type="project" value="InterPro"/>
</dbReference>
<evidence type="ECO:0000256" key="9">
    <source>
        <dbReference type="ARBA" id="ARBA00023152"/>
    </source>
</evidence>
<evidence type="ECO:0000256" key="7">
    <source>
        <dbReference type="ARBA" id="ARBA00022777"/>
    </source>
</evidence>
<dbReference type="Proteomes" id="UP000236000">
    <property type="component" value="Unassembled WGS sequence"/>
</dbReference>
<dbReference type="FunFam" id="3.40.50.460:FF:000002">
    <property type="entry name" value="ATP-dependent 6-phosphofructokinase"/>
    <property type="match status" value="1"/>
</dbReference>
<keyword evidence="10" id="KW-0067">ATP-binding</keyword>
<evidence type="ECO:0000256" key="4">
    <source>
        <dbReference type="ARBA" id="ARBA00022490"/>
    </source>
</evidence>
<dbReference type="GO" id="GO:0042802">
    <property type="term" value="F:identical protein binding"/>
    <property type="evidence" value="ECO:0007669"/>
    <property type="project" value="TreeGrafter"/>
</dbReference>
<comment type="caution">
    <text evidence="10">Lacks conserved residue(s) required for the propagation of feature annotation.</text>
</comment>
<feature type="binding site" evidence="10">
    <location>
        <position position="176"/>
    </location>
    <ligand>
        <name>substrate</name>
        <note>ligand shared between dimeric partners</note>
    </ligand>
</feature>
<dbReference type="PANTHER" id="PTHR13697">
    <property type="entry name" value="PHOSPHOFRUCTOKINASE"/>
    <property type="match status" value="1"/>
</dbReference>
<comment type="subcellular location">
    <subcellularLocation>
        <location evidence="2 10">Cytoplasm</location>
    </subcellularLocation>
</comment>
<dbReference type="Pfam" id="PF00365">
    <property type="entry name" value="PFK"/>
    <property type="match status" value="1"/>
</dbReference>
<dbReference type="EMBL" id="PJKA01000012">
    <property type="protein sequence ID" value="PNC17779.1"/>
    <property type="molecule type" value="Genomic_DNA"/>
</dbReference>
<comment type="similarity">
    <text evidence="10">Belongs to the phosphofructokinase type A (PFKA) family. Mixed-substrate PFK group III subfamily.</text>
</comment>
<dbReference type="SUPFAM" id="SSF53784">
    <property type="entry name" value="Phosphofructokinase"/>
    <property type="match status" value="1"/>
</dbReference>
<evidence type="ECO:0000256" key="5">
    <source>
        <dbReference type="ARBA" id="ARBA00022679"/>
    </source>
</evidence>
<comment type="caution">
    <text evidence="12">The sequence shown here is derived from an EMBL/GenBank/DDBJ whole genome shotgun (WGS) entry which is preliminary data.</text>
</comment>
<dbReference type="PANTHER" id="PTHR13697:SF52">
    <property type="entry name" value="ATP-DEPENDENT 6-PHOSPHOFRUCTOKINASE 3"/>
    <property type="match status" value="1"/>
</dbReference>
<feature type="binding site" description="in other chain" evidence="10">
    <location>
        <position position="236"/>
    </location>
    <ligand>
        <name>substrate</name>
        <note>ligand shared between dimeric partners</note>
    </ligand>
</feature>
<evidence type="ECO:0000256" key="2">
    <source>
        <dbReference type="ARBA" id="ARBA00004496"/>
    </source>
</evidence>
<dbReference type="GO" id="GO:0061621">
    <property type="term" value="P:canonical glycolysis"/>
    <property type="evidence" value="ECO:0007669"/>
    <property type="project" value="TreeGrafter"/>
</dbReference>
<feature type="binding site" evidence="10">
    <location>
        <position position="10"/>
    </location>
    <ligand>
        <name>ATP</name>
        <dbReference type="ChEBI" id="CHEBI:30616"/>
    </ligand>
</feature>
<evidence type="ECO:0000256" key="8">
    <source>
        <dbReference type="ARBA" id="ARBA00022842"/>
    </source>
</evidence>
<proteinExistence type="inferred from homology"/>
<feature type="binding site" evidence="10">
    <location>
        <begin position="76"/>
        <end position="77"/>
    </location>
    <ligand>
        <name>ATP</name>
        <dbReference type="ChEBI" id="CHEBI:30616"/>
    </ligand>
</feature>
<evidence type="ECO:0000259" key="11">
    <source>
        <dbReference type="Pfam" id="PF00365"/>
    </source>
</evidence>
<dbReference type="InterPro" id="IPR012003">
    <property type="entry name" value="ATP_PFK_prok-type"/>
</dbReference>
<dbReference type="GO" id="GO:0030388">
    <property type="term" value="P:fructose 1,6-bisphosphate metabolic process"/>
    <property type="evidence" value="ECO:0007669"/>
    <property type="project" value="TreeGrafter"/>
</dbReference>
<dbReference type="InterPro" id="IPR012829">
    <property type="entry name" value="Phosphofructokinase_III"/>
</dbReference>
<comment type="function">
    <text evidence="10">Catalyzes the phosphorylation of D-fructose 6-phosphate to fructose 1,6-bisphosphate by ATP, the first committing step of glycolysis.</text>
</comment>
<dbReference type="GO" id="GO:0005524">
    <property type="term" value="F:ATP binding"/>
    <property type="evidence" value="ECO:0007669"/>
    <property type="project" value="UniProtKB-KW"/>
</dbReference>
<comment type="subunit">
    <text evidence="10">Homodimer or homotetramer.</text>
</comment>
<evidence type="ECO:0000256" key="1">
    <source>
        <dbReference type="ARBA" id="ARBA00001946"/>
    </source>
</evidence>
<accession>A0A2N8HD08</accession>
<dbReference type="GO" id="GO:0006002">
    <property type="term" value="P:fructose 6-phosphate metabolic process"/>
    <property type="evidence" value="ECO:0007669"/>
    <property type="project" value="InterPro"/>
</dbReference>
<gene>
    <name evidence="10" type="primary">pfkA</name>
    <name evidence="12" type="ORF">CXU22_08530</name>
</gene>
<dbReference type="UniPathway" id="UPA00109">
    <property type="reaction ID" value="UER00182"/>
</dbReference>
<dbReference type="GO" id="GO:0003872">
    <property type="term" value="F:6-phosphofructokinase activity"/>
    <property type="evidence" value="ECO:0007669"/>
    <property type="project" value="UniProtKB-UniRule"/>
</dbReference>
<protein>
    <recommendedName>
        <fullName evidence="10">ATP-dependent 6-phosphofructokinase</fullName>
        <shortName evidence="10">ATP-PFK</shortName>
        <shortName evidence="10">Phosphofructokinase</shortName>
        <ecNumber evidence="10">2.7.1.11</ecNumber>
    </recommendedName>
    <alternativeName>
        <fullName evidence="10">Phosphohexokinase</fullName>
    </alternativeName>
</protein>
<dbReference type="PIRSF" id="PIRSF000532">
    <property type="entry name" value="ATP_PFK_prok"/>
    <property type="match status" value="1"/>
</dbReference>
<dbReference type="PRINTS" id="PR00476">
    <property type="entry name" value="PHFRCTKINASE"/>
</dbReference>
<comment type="pathway">
    <text evidence="3 10">Carbohydrate degradation; glycolysis; D-glyceraldehyde 3-phosphate and glycerone phosphate from D-glucose: step 3/4.</text>
</comment>
<comment type="catalytic activity">
    <reaction evidence="10">
        <text>beta-D-fructose 6-phosphate + ATP = beta-D-fructose 1,6-bisphosphate + ADP + H(+)</text>
        <dbReference type="Rhea" id="RHEA:16109"/>
        <dbReference type="ChEBI" id="CHEBI:15378"/>
        <dbReference type="ChEBI" id="CHEBI:30616"/>
        <dbReference type="ChEBI" id="CHEBI:32966"/>
        <dbReference type="ChEBI" id="CHEBI:57634"/>
        <dbReference type="ChEBI" id="CHEBI:456216"/>
        <dbReference type="EC" id="2.7.1.11"/>
    </reaction>
</comment>
<dbReference type="GO" id="GO:0046872">
    <property type="term" value="F:metal ion binding"/>
    <property type="evidence" value="ECO:0007669"/>
    <property type="project" value="UniProtKB-KW"/>
</dbReference>
<keyword evidence="5 10" id="KW-0808">Transferase</keyword>
<keyword evidence="9 10" id="KW-0324">Glycolysis</keyword>
<dbReference type="InterPro" id="IPR035966">
    <property type="entry name" value="PKF_sf"/>
</dbReference>
<evidence type="ECO:0000313" key="12">
    <source>
        <dbReference type="EMBL" id="PNC17779.1"/>
    </source>
</evidence>
<feature type="binding site" description="in other chain" evidence="10">
    <location>
        <begin position="283"/>
        <end position="286"/>
    </location>
    <ligand>
        <name>substrate</name>
        <note>ligand shared between dimeric partners</note>
    </ligand>
</feature>
<dbReference type="GO" id="GO:0005945">
    <property type="term" value="C:6-phosphofructokinase complex"/>
    <property type="evidence" value="ECO:0007669"/>
    <property type="project" value="TreeGrafter"/>
</dbReference>
<dbReference type="AlphaFoldDB" id="A0A2N8HD08"/>
<keyword evidence="4 10" id="KW-0963">Cytoplasm</keyword>
<dbReference type="OrthoDB" id="9802503at2"/>